<reference evidence="9 10" key="1">
    <citation type="submission" date="2019-12" db="EMBL/GenBank/DDBJ databases">
        <title>Paenibacillus sp. nov., an endophytic bacterium isolated from the stem of Dendrobium.</title>
        <authorList>
            <person name="Zhao R."/>
        </authorList>
    </citation>
    <scope>NUCLEOTIDE SEQUENCE [LARGE SCALE GENOMIC DNA]</scope>
    <source>
        <strain evidence="9 10">HJL G12</strain>
    </source>
</reference>
<keyword evidence="3" id="KW-1003">Cell membrane</keyword>
<name>A0A7X3IJE8_9BACL</name>
<evidence type="ECO:0000256" key="5">
    <source>
        <dbReference type="ARBA" id="ARBA00022989"/>
    </source>
</evidence>
<proteinExistence type="inferred from homology"/>
<dbReference type="CDD" id="cd06261">
    <property type="entry name" value="TM_PBP2"/>
    <property type="match status" value="1"/>
</dbReference>
<dbReference type="EMBL" id="WUBI01000001">
    <property type="protein sequence ID" value="MWV43710.1"/>
    <property type="molecule type" value="Genomic_DNA"/>
</dbReference>
<dbReference type="Proteomes" id="UP000460318">
    <property type="component" value="Unassembled WGS sequence"/>
</dbReference>
<evidence type="ECO:0000313" key="10">
    <source>
        <dbReference type="Proteomes" id="UP000460318"/>
    </source>
</evidence>
<dbReference type="Pfam" id="PF00528">
    <property type="entry name" value="BPD_transp_1"/>
    <property type="match status" value="1"/>
</dbReference>
<dbReference type="InterPro" id="IPR000515">
    <property type="entry name" value="MetI-like"/>
</dbReference>
<protein>
    <submittedName>
        <fullName evidence="9">ABC transporter permease subunit</fullName>
    </submittedName>
</protein>
<evidence type="ECO:0000256" key="3">
    <source>
        <dbReference type="ARBA" id="ARBA00022475"/>
    </source>
</evidence>
<dbReference type="GO" id="GO:0005886">
    <property type="term" value="C:plasma membrane"/>
    <property type="evidence" value="ECO:0007669"/>
    <property type="project" value="UniProtKB-SubCell"/>
</dbReference>
<dbReference type="AlphaFoldDB" id="A0A7X3IJE8"/>
<feature type="transmembrane region" description="Helical" evidence="7">
    <location>
        <begin position="28"/>
        <end position="46"/>
    </location>
</feature>
<keyword evidence="4 7" id="KW-0812">Transmembrane</keyword>
<dbReference type="PANTHER" id="PTHR32243:SF24">
    <property type="entry name" value="DIACETYLCHITOBIOSE UPTAKE SYSTEM PERMEASE PROTEIN NGCG"/>
    <property type="match status" value="1"/>
</dbReference>
<comment type="caution">
    <text evidence="9">The sequence shown here is derived from an EMBL/GenBank/DDBJ whole genome shotgun (WGS) entry which is preliminary data.</text>
</comment>
<comment type="similarity">
    <text evidence="7">Belongs to the binding-protein-dependent transport system permease family.</text>
</comment>
<feature type="transmembrane region" description="Helical" evidence="7">
    <location>
        <begin position="92"/>
        <end position="114"/>
    </location>
</feature>
<evidence type="ECO:0000256" key="6">
    <source>
        <dbReference type="ARBA" id="ARBA00023136"/>
    </source>
</evidence>
<feature type="transmembrane region" description="Helical" evidence="7">
    <location>
        <begin position="126"/>
        <end position="145"/>
    </location>
</feature>
<organism evidence="9 10">
    <name type="scientific">Paenibacillus dendrobii</name>
    <dbReference type="NCBI Taxonomy" id="2691084"/>
    <lineage>
        <taxon>Bacteria</taxon>
        <taxon>Bacillati</taxon>
        <taxon>Bacillota</taxon>
        <taxon>Bacilli</taxon>
        <taxon>Bacillales</taxon>
        <taxon>Paenibacillaceae</taxon>
        <taxon>Paenibacillus</taxon>
    </lineage>
</organism>
<feature type="transmembrane region" description="Helical" evidence="7">
    <location>
        <begin position="157"/>
        <end position="179"/>
    </location>
</feature>
<dbReference type="InterPro" id="IPR050901">
    <property type="entry name" value="BP-dep_ABC_trans_perm"/>
</dbReference>
<comment type="subcellular location">
    <subcellularLocation>
        <location evidence="1 7">Cell membrane</location>
        <topology evidence="1 7">Multi-pass membrane protein</topology>
    </subcellularLocation>
</comment>
<accession>A0A7X3IJE8</accession>
<dbReference type="InterPro" id="IPR035906">
    <property type="entry name" value="MetI-like_sf"/>
</dbReference>
<feature type="transmembrane region" description="Helical" evidence="7">
    <location>
        <begin position="260"/>
        <end position="281"/>
    </location>
</feature>
<dbReference type="SUPFAM" id="SSF161098">
    <property type="entry name" value="MetI-like"/>
    <property type="match status" value="1"/>
</dbReference>
<keyword evidence="6 7" id="KW-0472">Membrane</keyword>
<evidence type="ECO:0000256" key="4">
    <source>
        <dbReference type="ARBA" id="ARBA00022692"/>
    </source>
</evidence>
<evidence type="ECO:0000256" key="2">
    <source>
        <dbReference type="ARBA" id="ARBA00022448"/>
    </source>
</evidence>
<evidence type="ECO:0000313" key="9">
    <source>
        <dbReference type="EMBL" id="MWV43710.1"/>
    </source>
</evidence>
<feature type="transmembrane region" description="Helical" evidence="7">
    <location>
        <begin position="200"/>
        <end position="222"/>
    </location>
</feature>
<evidence type="ECO:0000259" key="8">
    <source>
        <dbReference type="PROSITE" id="PS50928"/>
    </source>
</evidence>
<keyword evidence="5 7" id="KW-1133">Transmembrane helix</keyword>
<keyword evidence="2 7" id="KW-0813">Transport</keyword>
<sequence>MAQIQANAAIPSRKDHKSVKPMIIIRNWLLRIVLIIQALAVVYPLLWNVLASFKTNAEVMESPWSLPQSLHWDNYVRAFTSAKIGDYMLNSVMVVILSMVMLILMAVPTAYVLGRMRFRGQKLISNIYMAGLFIGAVYIIVPLFILMNDFHMLDNRFWLSAVYATGTLSFSVYLLTGFMKSIPPDFEEAAMIDGCGYFSTLFRIIMPMVRPGIITMVVFSFFDFWNEYVLAMTLVTSDAKKTIPIGLSNLMQVQQFATDWGSLFAGLVIVLIPTVIIYVLLQKKLTEGMMLGGVKG</sequence>
<gene>
    <name evidence="9" type="ORF">GRF59_08675</name>
</gene>
<evidence type="ECO:0000256" key="1">
    <source>
        <dbReference type="ARBA" id="ARBA00004651"/>
    </source>
</evidence>
<dbReference type="RefSeq" id="WP_160497185.1">
    <property type="nucleotide sequence ID" value="NZ_WUBI01000001.1"/>
</dbReference>
<evidence type="ECO:0000256" key="7">
    <source>
        <dbReference type="RuleBase" id="RU363032"/>
    </source>
</evidence>
<keyword evidence="10" id="KW-1185">Reference proteome</keyword>
<dbReference type="GO" id="GO:0055085">
    <property type="term" value="P:transmembrane transport"/>
    <property type="evidence" value="ECO:0007669"/>
    <property type="project" value="InterPro"/>
</dbReference>
<dbReference type="PANTHER" id="PTHR32243">
    <property type="entry name" value="MALTOSE TRANSPORT SYSTEM PERMEASE-RELATED"/>
    <property type="match status" value="1"/>
</dbReference>
<dbReference type="Gene3D" id="1.10.3720.10">
    <property type="entry name" value="MetI-like"/>
    <property type="match status" value="1"/>
</dbReference>
<feature type="domain" description="ABC transmembrane type-1" evidence="8">
    <location>
        <begin position="88"/>
        <end position="281"/>
    </location>
</feature>
<dbReference type="PROSITE" id="PS50928">
    <property type="entry name" value="ABC_TM1"/>
    <property type="match status" value="1"/>
</dbReference>